<keyword evidence="2" id="KW-0479">Metal-binding</keyword>
<name>A0ABP8AWA2_9ACTN</name>
<dbReference type="Gene3D" id="1.10.630.10">
    <property type="entry name" value="Cytochrome P450"/>
    <property type="match status" value="1"/>
</dbReference>
<dbReference type="CDD" id="cd11030">
    <property type="entry name" value="CYP105-like"/>
    <property type="match status" value="1"/>
</dbReference>
<comment type="similarity">
    <text evidence="1 2">Belongs to the cytochrome P450 family.</text>
</comment>
<comment type="caution">
    <text evidence="3">The sequence shown here is derived from an EMBL/GenBank/DDBJ whole genome shotgun (WGS) entry which is preliminary data.</text>
</comment>
<dbReference type="InterPro" id="IPR002397">
    <property type="entry name" value="Cyt_P450_B"/>
</dbReference>
<dbReference type="Proteomes" id="UP001501251">
    <property type="component" value="Unassembled WGS sequence"/>
</dbReference>
<keyword evidence="2" id="KW-0349">Heme</keyword>
<accession>A0ABP8AWA2</accession>
<dbReference type="PANTHER" id="PTHR46696">
    <property type="entry name" value="P450, PUTATIVE (EUROFUNG)-RELATED"/>
    <property type="match status" value="1"/>
</dbReference>
<keyword evidence="2" id="KW-0560">Oxidoreductase</keyword>
<keyword evidence="2" id="KW-0503">Monooxygenase</keyword>
<evidence type="ECO:0000256" key="1">
    <source>
        <dbReference type="ARBA" id="ARBA00010617"/>
    </source>
</evidence>
<dbReference type="Pfam" id="PF00067">
    <property type="entry name" value="p450"/>
    <property type="match status" value="1"/>
</dbReference>
<protein>
    <submittedName>
        <fullName evidence="3">Cytochrome P450</fullName>
    </submittedName>
</protein>
<dbReference type="InterPro" id="IPR036396">
    <property type="entry name" value="Cyt_P450_sf"/>
</dbReference>
<dbReference type="PROSITE" id="PS00086">
    <property type="entry name" value="CYTOCHROME_P450"/>
    <property type="match status" value="1"/>
</dbReference>
<gene>
    <name evidence="3" type="ORF">GCM10022252_32990</name>
</gene>
<evidence type="ECO:0000313" key="3">
    <source>
        <dbReference type="EMBL" id="GAA4192106.1"/>
    </source>
</evidence>
<sequence>MTDETADVRAEVFPMARTCPFAPPEEYRTIRTEQPVARVRMPGDRWAWVITRHEDVSAMLVDPRFSSDRRDPRFPAQVLGSRPGEDDRRIAKSLITMDGPEHARVRRAVLGEFSPRRMEALRPRIQRIVDERIDAVLAGPRPVDLVRELSLPVPSTVICELLGVPSSDDGFFQEQSARMLDRSTPGPERIAALMALEAYLDDLVTAKERNPTEEDLLGRQILRGRAAGDYRHGELAELAYLLLLAGYETTANMISLGVVALLENPGQLERIRADPARTPAAVEELLRYFTIAEFTAVRLAIADVEIGGVSIGAGEGVLGLTYSANRDPDVFENPDDLDVERGARRHLAFGLGPHQCLGQSLARIELQVVLDTLFRRIPDLGLAVPVADLPFKDNVSVYGLHALPVTW</sequence>
<dbReference type="EMBL" id="BAABAQ010000005">
    <property type="protein sequence ID" value="GAA4192106.1"/>
    <property type="molecule type" value="Genomic_DNA"/>
</dbReference>
<keyword evidence="2" id="KW-0408">Iron</keyword>
<dbReference type="RefSeq" id="WP_344918756.1">
    <property type="nucleotide sequence ID" value="NZ_BAABAQ010000005.1"/>
</dbReference>
<organism evidence="3 4">
    <name type="scientific">Streptosporangium oxazolinicum</name>
    <dbReference type="NCBI Taxonomy" id="909287"/>
    <lineage>
        <taxon>Bacteria</taxon>
        <taxon>Bacillati</taxon>
        <taxon>Actinomycetota</taxon>
        <taxon>Actinomycetes</taxon>
        <taxon>Streptosporangiales</taxon>
        <taxon>Streptosporangiaceae</taxon>
        <taxon>Streptosporangium</taxon>
    </lineage>
</organism>
<dbReference type="PANTHER" id="PTHR46696:SF1">
    <property type="entry name" value="CYTOCHROME P450 YJIB-RELATED"/>
    <property type="match status" value="1"/>
</dbReference>
<keyword evidence="4" id="KW-1185">Reference proteome</keyword>
<dbReference type="InterPro" id="IPR017972">
    <property type="entry name" value="Cyt_P450_CS"/>
</dbReference>
<evidence type="ECO:0000256" key="2">
    <source>
        <dbReference type="RuleBase" id="RU000461"/>
    </source>
</evidence>
<dbReference type="PRINTS" id="PR00359">
    <property type="entry name" value="BP450"/>
</dbReference>
<evidence type="ECO:0000313" key="4">
    <source>
        <dbReference type="Proteomes" id="UP001501251"/>
    </source>
</evidence>
<proteinExistence type="inferred from homology"/>
<dbReference type="InterPro" id="IPR001128">
    <property type="entry name" value="Cyt_P450"/>
</dbReference>
<dbReference type="SUPFAM" id="SSF48264">
    <property type="entry name" value="Cytochrome P450"/>
    <property type="match status" value="1"/>
</dbReference>
<reference evidence="4" key="1">
    <citation type="journal article" date="2019" name="Int. J. Syst. Evol. Microbiol.">
        <title>The Global Catalogue of Microorganisms (GCM) 10K type strain sequencing project: providing services to taxonomists for standard genome sequencing and annotation.</title>
        <authorList>
            <consortium name="The Broad Institute Genomics Platform"/>
            <consortium name="The Broad Institute Genome Sequencing Center for Infectious Disease"/>
            <person name="Wu L."/>
            <person name="Ma J."/>
        </authorList>
    </citation>
    <scope>NUCLEOTIDE SEQUENCE [LARGE SCALE GENOMIC DNA]</scope>
    <source>
        <strain evidence="4">JCM 17388</strain>
    </source>
</reference>
<dbReference type="PRINTS" id="PR00385">
    <property type="entry name" value="P450"/>
</dbReference>